<feature type="binding site" evidence="7">
    <location>
        <position position="396"/>
    </location>
    <ligand>
        <name>meso-2,6-diaminopimelate</name>
        <dbReference type="ChEBI" id="CHEBI:57791"/>
    </ligand>
</feature>
<comment type="function">
    <text evidence="7">Catalyzes the addition of meso-diaminopimelic acid to the nucleotide precursor UDP-N-acetylmuramoyl-L-alanyl-D-glutamate (UMAG) in the biosynthesis of bacterial cell-wall peptidoglycan.</text>
</comment>
<evidence type="ECO:0000259" key="11">
    <source>
        <dbReference type="Pfam" id="PF08245"/>
    </source>
</evidence>
<comment type="caution">
    <text evidence="7">Lacks conserved residue(s) required for the propagation of feature annotation.</text>
</comment>
<keyword evidence="2 7" id="KW-0132">Cell division</keyword>
<dbReference type="OrthoDB" id="9800958at2"/>
<keyword evidence="7" id="KW-0963">Cytoplasm</keyword>
<dbReference type="SUPFAM" id="SSF53244">
    <property type="entry name" value="MurD-like peptide ligases, peptide-binding domain"/>
    <property type="match status" value="1"/>
</dbReference>
<keyword evidence="13" id="KW-1185">Reference proteome</keyword>
<feature type="domain" description="Mur ligase C-terminal" evidence="10">
    <location>
        <begin position="347"/>
        <end position="477"/>
    </location>
</feature>
<dbReference type="Pfam" id="PF02875">
    <property type="entry name" value="Mur_ligase_C"/>
    <property type="match status" value="1"/>
</dbReference>
<dbReference type="InterPro" id="IPR013221">
    <property type="entry name" value="Mur_ligase_cen"/>
</dbReference>
<feature type="short sequence motif" description="Meso-diaminopimelate recognition motif" evidence="7">
    <location>
        <begin position="420"/>
        <end position="423"/>
    </location>
</feature>
<dbReference type="GO" id="GO:0005737">
    <property type="term" value="C:cytoplasm"/>
    <property type="evidence" value="ECO:0007669"/>
    <property type="project" value="UniProtKB-SubCell"/>
</dbReference>
<dbReference type="GO" id="GO:0008765">
    <property type="term" value="F:UDP-N-acetylmuramoylalanyl-D-glutamate-2,6-diaminopimelate ligase activity"/>
    <property type="evidence" value="ECO:0007669"/>
    <property type="project" value="UniProtKB-UniRule"/>
</dbReference>
<dbReference type="Gene3D" id="3.40.1390.10">
    <property type="entry name" value="MurE/MurF, N-terminal domain"/>
    <property type="match status" value="1"/>
</dbReference>
<dbReference type="SUPFAM" id="SSF63418">
    <property type="entry name" value="MurE/MurF N-terminal domain"/>
    <property type="match status" value="1"/>
</dbReference>
<keyword evidence="7" id="KW-0460">Magnesium</keyword>
<evidence type="ECO:0000256" key="6">
    <source>
        <dbReference type="ARBA" id="ARBA00023316"/>
    </source>
</evidence>
<name>A0A2A2WTH8_9ACTN</name>
<evidence type="ECO:0000313" key="13">
    <source>
        <dbReference type="Proteomes" id="UP000218810"/>
    </source>
</evidence>
<keyword evidence="5 7" id="KW-0131">Cell cycle</keyword>
<dbReference type="RefSeq" id="WP_095717342.1">
    <property type="nucleotide sequence ID" value="NZ_NTGA01000006.1"/>
</dbReference>
<evidence type="ECO:0000259" key="10">
    <source>
        <dbReference type="Pfam" id="PF02875"/>
    </source>
</evidence>
<organism evidence="12 13">
    <name type="scientific">Dietzia natronolimnaea</name>
    <dbReference type="NCBI Taxonomy" id="161920"/>
    <lineage>
        <taxon>Bacteria</taxon>
        <taxon>Bacillati</taxon>
        <taxon>Actinomycetota</taxon>
        <taxon>Actinomycetes</taxon>
        <taxon>Mycobacteriales</taxon>
        <taxon>Dietziaceae</taxon>
        <taxon>Dietzia</taxon>
    </lineage>
</organism>
<feature type="domain" description="Mur ligase N-terminal catalytic" evidence="9">
    <location>
        <begin position="27"/>
        <end position="101"/>
    </location>
</feature>
<evidence type="ECO:0000313" key="12">
    <source>
        <dbReference type="EMBL" id="PAY24343.1"/>
    </source>
</evidence>
<dbReference type="Pfam" id="PF08245">
    <property type="entry name" value="Mur_ligase_M"/>
    <property type="match status" value="1"/>
</dbReference>
<comment type="similarity">
    <text evidence="1 7">Belongs to the MurCDEF family. MurE subfamily.</text>
</comment>
<evidence type="ECO:0000256" key="8">
    <source>
        <dbReference type="RuleBase" id="RU004135"/>
    </source>
</evidence>
<dbReference type="GO" id="GO:0000287">
    <property type="term" value="F:magnesium ion binding"/>
    <property type="evidence" value="ECO:0007669"/>
    <property type="project" value="UniProtKB-UniRule"/>
</dbReference>
<dbReference type="InterPro" id="IPR000713">
    <property type="entry name" value="Mur_ligase_N"/>
</dbReference>
<dbReference type="NCBIfam" id="NF001126">
    <property type="entry name" value="PRK00139.1-4"/>
    <property type="match status" value="1"/>
</dbReference>
<sequence length="519" mass="53371">MTTAAQLADAVQASLLGDRAAADAELTGATIRAQDAGPGTLFAALSGSRIHGASFCATAVEAGASAVLTDTEGLELMGPVADRVPVLLHPRPRSVLGEVAAAIVGDPSADLDVVGITGTSGKTTTTYLVEAALAGCGLVAGLIGTTGSRVDGRHLPSSLTTPEAPEFQALLGEMRAGGARAVAAEVSSHALRLGRVDGTRFAVGAFLNLSQDHLDFHPSMEDYFRAKARLFDPDADSGSAVRPAERAVIVVDDDWGRRLLASRPDAVTVSADPRGSADWTAGEALTTDDDRQAFAAWGPHGVTVEVDLPLLGRFNVTNALVALAIVDALGLDVRAAAAGLSSVRVPGRLEPVVRGQDFRVLVDYAHKPAAVAAVLRSVRAQTRGRVAVVLGAGGDRDPGKRPLMGAAAAEVADLVVVTDDNPRSEDPAAIRAAVRAGAEAAAGEGTGIEEIADRGAAIAAAIDWARSGDAVVIAGKGHETGQEIDGVVFPFDDRTRAAEELVRRMEYTDTSVRTEDTTS</sequence>
<evidence type="ECO:0000259" key="9">
    <source>
        <dbReference type="Pfam" id="PF01225"/>
    </source>
</evidence>
<evidence type="ECO:0000256" key="2">
    <source>
        <dbReference type="ARBA" id="ARBA00022618"/>
    </source>
</evidence>
<dbReference type="Gene3D" id="3.40.1190.10">
    <property type="entry name" value="Mur-like, catalytic domain"/>
    <property type="match status" value="1"/>
</dbReference>
<keyword evidence="7" id="KW-0547">Nucleotide-binding</keyword>
<dbReference type="Proteomes" id="UP000218810">
    <property type="component" value="Unassembled WGS sequence"/>
</dbReference>
<dbReference type="Pfam" id="PF01225">
    <property type="entry name" value="Mur_ligase"/>
    <property type="match status" value="1"/>
</dbReference>
<feature type="binding site" evidence="7">
    <location>
        <begin position="118"/>
        <end position="124"/>
    </location>
    <ligand>
        <name>ATP</name>
        <dbReference type="ChEBI" id="CHEBI:30616"/>
    </ligand>
</feature>
<dbReference type="HAMAP" id="MF_00208">
    <property type="entry name" value="MurE"/>
    <property type="match status" value="1"/>
</dbReference>
<keyword evidence="7" id="KW-0067">ATP-binding</keyword>
<evidence type="ECO:0000256" key="4">
    <source>
        <dbReference type="ARBA" id="ARBA00022984"/>
    </source>
</evidence>
<comment type="caution">
    <text evidence="12">The sequence shown here is derived from an EMBL/GenBank/DDBJ whole genome shotgun (WGS) entry which is preliminary data.</text>
</comment>
<keyword evidence="3 7" id="KW-0133">Cell shape</keyword>
<gene>
    <name evidence="7" type="primary">murE</name>
    <name evidence="12" type="ORF">CEY15_03555</name>
</gene>
<feature type="binding site" evidence="7">
    <location>
        <begin position="160"/>
        <end position="161"/>
    </location>
    <ligand>
        <name>UDP-N-acetyl-alpha-D-muramoyl-L-alanyl-D-glutamate</name>
        <dbReference type="ChEBI" id="CHEBI:83900"/>
    </ligand>
</feature>
<dbReference type="GO" id="GO:0008360">
    <property type="term" value="P:regulation of cell shape"/>
    <property type="evidence" value="ECO:0007669"/>
    <property type="project" value="UniProtKB-KW"/>
</dbReference>
<feature type="binding site" evidence="7">
    <location>
        <position position="479"/>
    </location>
    <ligand>
        <name>meso-2,6-diaminopimelate</name>
        <dbReference type="ChEBI" id="CHEBI:57791"/>
    </ligand>
</feature>
<comment type="pathway">
    <text evidence="7 8">Cell wall biogenesis; peptidoglycan biosynthesis.</text>
</comment>
<dbReference type="SUPFAM" id="SSF53623">
    <property type="entry name" value="MurD-like peptide ligases, catalytic domain"/>
    <property type="match status" value="1"/>
</dbReference>
<comment type="catalytic activity">
    <reaction evidence="7">
        <text>UDP-N-acetyl-alpha-D-muramoyl-L-alanyl-D-glutamate + meso-2,6-diaminopimelate + ATP = UDP-N-acetyl-alpha-D-muramoyl-L-alanyl-gamma-D-glutamyl-meso-2,6-diaminopimelate + ADP + phosphate + H(+)</text>
        <dbReference type="Rhea" id="RHEA:23676"/>
        <dbReference type="ChEBI" id="CHEBI:15378"/>
        <dbReference type="ChEBI" id="CHEBI:30616"/>
        <dbReference type="ChEBI" id="CHEBI:43474"/>
        <dbReference type="ChEBI" id="CHEBI:57791"/>
        <dbReference type="ChEBI" id="CHEBI:83900"/>
        <dbReference type="ChEBI" id="CHEBI:83905"/>
        <dbReference type="ChEBI" id="CHEBI:456216"/>
        <dbReference type="EC" id="6.3.2.13"/>
    </reaction>
</comment>
<evidence type="ECO:0000256" key="3">
    <source>
        <dbReference type="ARBA" id="ARBA00022960"/>
    </source>
</evidence>
<reference evidence="13" key="1">
    <citation type="submission" date="2017-09" db="EMBL/GenBank/DDBJ databases">
        <authorList>
            <person name="Zhang Y."/>
            <person name="Huang X."/>
            <person name="Liu J."/>
            <person name="Lu L."/>
            <person name="Peng K."/>
        </authorList>
    </citation>
    <scope>NUCLEOTIDE SEQUENCE [LARGE SCALE GENOMIC DNA]</scope>
    <source>
        <strain evidence="13">S-XJ-1</strain>
    </source>
</reference>
<dbReference type="InterPro" id="IPR036615">
    <property type="entry name" value="Mur_ligase_C_dom_sf"/>
</dbReference>
<dbReference type="UniPathway" id="UPA00219"/>
<proteinExistence type="inferred from homology"/>
<dbReference type="EC" id="6.3.2.13" evidence="7"/>
<dbReference type="NCBIfam" id="TIGR01085">
    <property type="entry name" value="murE"/>
    <property type="match status" value="1"/>
</dbReference>
<dbReference type="InterPro" id="IPR005761">
    <property type="entry name" value="UDP-N-AcMur-Glu-dNH2Pim_ligase"/>
</dbReference>
<dbReference type="NCBIfam" id="NF001124">
    <property type="entry name" value="PRK00139.1-2"/>
    <property type="match status" value="1"/>
</dbReference>
<evidence type="ECO:0000256" key="1">
    <source>
        <dbReference type="ARBA" id="ARBA00005898"/>
    </source>
</evidence>
<dbReference type="InterPro" id="IPR036565">
    <property type="entry name" value="Mur-like_cat_sf"/>
</dbReference>
<dbReference type="GO" id="GO:0009252">
    <property type="term" value="P:peptidoglycan biosynthetic process"/>
    <property type="evidence" value="ECO:0007669"/>
    <property type="project" value="UniProtKB-UniRule"/>
</dbReference>
<dbReference type="GO" id="GO:0051301">
    <property type="term" value="P:cell division"/>
    <property type="evidence" value="ECO:0007669"/>
    <property type="project" value="UniProtKB-KW"/>
</dbReference>
<keyword evidence="4 7" id="KW-0573">Peptidoglycan synthesis</keyword>
<dbReference type="GO" id="GO:0005524">
    <property type="term" value="F:ATP binding"/>
    <property type="evidence" value="ECO:0007669"/>
    <property type="project" value="UniProtKB-UniRule"/>
</dbReference>
<protein>
    <recommendedName>
        <fullName evidence="7">UDP-N-acetylmuramoyl-L-alanyl-D-glutamate--2,6-diaminopimelate ligase</fullName>
        <ecNumber evidence="7">6.3.2.13</ecNumber>
    </recommendedName>
    <alternativeName>
        <fullName evidence="7">Meso-A2pm-adding enzyme</fullName>
    </alternativeName>
    <alternativeName>
        <fullName evidence="7">Meso-diaminopimelate-adding enzyme</fullName>
    </alternativeName>
    <alternativeName>
        <fullName evidence="7">UDP-MurNAc-L-Ala-D-Glu:meso-diaminopimelate ligase</fullName>
    </alternativeName>
    <alternativeName>
        <fullName evidence="7">UDP-MurNAc-tripeptide synthetase</fullName>
    </alternativeName>
    <alternativeName>
        <fullName evidence="7">UDP-N-acetylmuramyl-tripeptide synthetase</fullName>
    </alternativeName>
</protein>
<evidence type="ECO:0000256" key="7">
    <source>
        <dbReference type="HAMAP-Rule" id="MF_00208"/>
    </source>
</evidence>
<comment type="subcellular location">
    <subcellularLocation>
        <location evidence="7 8">Cytoplasm</location>
    </subcellularLocation>
</comment>
<evidence type="ECO:0000256" key="5">
    <source>
        <dbReference type="ARBA" id="ARBA00023306"/>
    </source>
</evidence>
<feature type="binding site" evidence="7">
    <location>
        <position position="475"/>
    </location>
    <ligand>
        <name>meso-2,6-diaminopimelate</name>
        <dbReference type="ChEBI" id="CHEBI:57791"/>
    </ligand>
</feature>
<dbReference type="GO" id="GO:0071555">
    <property type="term" value="P:cell wall organization"/>
    <property type="evidence" value="ECO:0007669"/>
    <property type="project" value="UniProtKB-KW"/>
</dbReference>
<dbReference type="InterPro" id="IPR035911">
    <property type="entry name" value="MurE/MurF_N"/>
</dbReference>
<dbReference type="PANTHER" id="PTHR23135">
    <property type="entry name" value="MUR LIGASE FAMILY MEMBER"/>
    <property type="match status" value="1"/>
</dbReference>
<dbReference type="InterPro" id="IPR004101">
    <property type="entry name" value="Mur_ligase_C"/>
</dbReference>
<comment type="cofactor">
    <cofactor evidence="7">
        <name>Mg(2+)</name>
        <dbReference type="ChEBI" id="CHEBI:18420"/>
    </cofactor>
</comment>
<dbReference type="AlphaFoldDB" id="A0A2A2WTH8"/>
<feature type="binding site" evidence="7">
    <location>
        <begin position="420"/>
        <end position="423"/>
    </location>
    <ligand>
        <name>meso-2,6-diaminopimelate</name>
        <dbReference type="ChEBI" id="CHEBI:57791"/>
    </ligand>
</feature>
<feature type="binding site" evidence="7">
    <location>
        <position position="187"/>
    </location>
    <ligand>
        <name>UDP-N-acetyl-alpha-D-muramoyl-L-alanyl-D-glutamate</name>
        <dbReference type="ChEBI" id="CHEBI:83900"/>
    </ligand>
</feature>
<keyword evidence="7 12" id="KW-0436">Ligase</keyword>
<feature type="domain" description="Mur ligase central" evidence="11">
    <location>
        <begin position="116"/>
        <end position="325"/>
    </location>
</feature>
<feature type="binding site" evidence="7">
    <location>
        <position position="195"/>
    </location>
    <ligand>
        <name>UDP-N-acetyl-alpha-D-muramoyl-L-alanyl-D-glutamate</name>
        <dbReference type="ChEBI" id="CHEBI:83900"/>
    </ligand>
</feature>
<dbReference type="PANTHER" id="PTHR23135:SF4">
    <property type="entry name" value="UDP-N-ACETYLMURAMOYL-L-ALANYL-D-GLUTAMATE--2,6-DIAMINOPIMELATE LIGASE MURE HOMOLOG, CHLOROPLASTIC"/>
    <property type="match status" value="1"/>
</dbReference>
<comment type="PTM">
    <text evidence="7">Carboxylation is probably crucial for Mg(2+) binding and, consequently, for the gamma-phosphate positioning of ATP.</text>
</comment>
<keyword evidence="6 7" id="KW-0961">Cell wall biogenesis/degradation</keyword>
<feature type="modified residue" description="N6-carboxylysine" evidence="7">
    <location>
        <position position="227"/>
    </location>
</feature>
<dbReference type="EMBL" id="NTGA01000006">
    <property type="protein sequence ID" value="PAY24343.1"/>
    <property type="molecule type" value="Genomic_DNA"/>
</dbReference>
<accession>A0A2A2WTH8</accession>
<dbReference type="Gene3D" id="3.90.190.20">
    <property type="entry name" value="Mur ligase, C-terminal domain"/>
    <property type="match status" value="1"/>
</dbReference>